<sequence>MELQGNDSLEEFSRRLVQLGLKGYVTDVMLRPEQYQLLQIEAPAVAPEELRSAARYQIKEMVDVHLDDLTIDVLKVGDGQGRAASQLFVVAANNAVVRDVMTLANALQWDVRVIDVQDMAQRNLQSIEEPERATCALMISEGRQTLLTISAGRELYYSRRLDLPDGFMGMTWTAAITEQQAPLDAYTPVEEYVPGYAGGGYGSDFSTTGAAPASAEQSDIDRAQRLLVEVQRSIDLWERTWTNLPLAGVKVFAGERSDELAQWLSRDTGQTVSALNTGIAFKALGQISAADLPLCLPLLGVLLRTEVRKA</sequence>
<dbReference type="SUPFAM" id="SSF53067">
    <property type="entry name" value="Actin-like ATPase domain"/>
    <property type="match status" value="1"/>
</dbReference>
<dbReference type="Gene3D" id="3.30.1490.300">
    <property type="match status" value="1"/>
</dbReference>
<name>C9YBZ2_CURXX</name>
<dbReference type="EMBL" id="FN543105">
    <property type="protein sequence ID" value="CBA30170.1"/>
    <property type="molecule type" value="Genomic_DNA"/>
</dbReference>
<organism evidence="1">
    <name type="scientific">Curvibacter symbiont subsp. Hydra magnipapillata</name>
    <dbReference type="NCBI Taxonomy" id="667019"/>
    <lineage>
        <taxon>Bacteria</taxon>
        <taxon>Pseudomonadati</taxon>
        <taxon>Pseudomonadota</taxon>
        <taxon>Betaproteobacteria</taxon>
        <taxon>Burkholderiales</taxon>
        <taxon>Comamonadaceae</taxon>
        <taxon>Curvibacter</taxon>
    </lineage>
</organism>
<dbReference type="InterPro" id="IPR043129">
    <property type="entry name" value="ATPase_NBD"/>
</dbReference>
<gene>
    <name evidence="1" type="ORF">Csp_C22210</name>
</gene>
<dbReference type="Gene3D" id="3.30.420.40">
    <property type="match status" value="2"/>
</dbReference>
<dbReference type="AlphaFoldDB" id="C9YBZ2"/>
<evidence type="ECO:0000313" key="1">
    <source>
        <dbReference type="EMBL" id="CBA30170.1"/>
    </source>
</evidence>
<protein>
    <submittedName>
        <fullName evidence="1">Uncharacterized protein</fullName>
    </submittedName>
</protein>
<proteinExistence type="predicted"/>
<accession>C9YBZ2</accession>
<reference evidence="1" key="1">
    <citation type="journal article" date="2010" name="Nature">
        <title>The Dynamic genome of Hydra.</title>
        <authorList>
            <person name="Chapman J.A."/>
            <person name="Kirkness E.F."/>
            <person name="Simakov O."/>
            <person name="Hampson S.E."/>
            <person name="Mitros T."/>
            <person name="Weinmaier T."/>
            <person name="Rattei T."/>
            <person name="Balasubramanian P.G."/>
            <person name="Borman J."/>
            <person name="Busam D."/>
            <person name="Disbennett K."/>
            <person name="Pfannkoch C."/>
            <person name="Sumin N."/>
            <person name="Sutton G."/>
            <person name="Viswanathan L."/>
            <person name="Walenz B."/>
            <person name="Goodstein D.M."/>
            <person name="Hellsten U."/>
            <person name="Kawashima T."/>
            <person name="Prochnik S.E."/>
            <person name="Putnam N.H."/>
            <person name="Shu S."/>
            <person name="Blumberg B."/>
            <person name="Dana C.E."/>
            <person name="Gee L."/>
            <person name="Kibler D.F."/>
            <person name="Law L."/>
            <person name="Lindgens D."/>
            <person name="Martinez D.E."/>
            <person name="Peng J."/>
            <person name="Wigge P.A."/>
            <person name="Bertulat B."/>
            <person name="Guder C."/>
            <person name="Nakamura Y."/>
            <person name="Ozbek S."/>
            <person name="Watanabe H."/>
            <person name="Khalturin K."/>
            <person name="Hemmrich G."/>
            <person name="Franke A."/>
            <person name="Augustin R."/>
            <person name="Fraune S."/>
            <person name="Hayakawa E."/>
            <person name="Hayakawa S."/>
            <person name="Hirose M."/>
            <person name="Hwang J."/>
            <person name="Ikeo K."/>
            <person name="Nishimiya-Fujisawa C."/>
            <person name="Ogura A."/>
            <person name="Takahashi T."/>
            <person name="Steinmetz P.R."/>
            <person name="Zhang X."/>
            <person name="Aufschnaiter R."/>
            <person name="Eder M.K."/>
            <person name="Gorny A.K."/>
            <person name="Salvenmoser W."/>
            <person name="Heimberg A.M."/>
            <person name="Wheeler B.M."/>
            <person name="Peterson K.J."/>
            <person name="Boettger A."/>
            <person name="Tischler P."/>
            <person name="Wolf A."/>
            <person name="Gojobori T."/>
            <person name="Remington K.A."/>
            <person name="Strausberg R.L."/>
            <person name="Venter J."/>
            <person name="Technau U."/>
            <person name="Hobmayer B."/>
            <person name="Bosch T.C."/>
            <person name="Holstein T.W."/>
            <person name="Fujisawa T."/>
            <person name="Bode H.R."/>
            <person name="David C.N."/>
            <person name="Rokhsar D.S."/>
            <person name="Steele R.E."/>
        </authorList>
    </citation>
    <scope>NUCLEOTIDE SEQUENCE</scope>
</reference>